<sequence length="152" mass="17361">MAERKGRKKSKQPDLPDWAITLWEDAGEPDLSPIQDVLSGPLLDRRCGLRRDDLIEILLDARALPKGMDPMMQGRLIGTNKSSIELLTSDLNYHYLARDVIVDVVLIAHMRPPYIEDRELLDFERDDMKRRNSLHEEVEKGSTGGDDSHVWG</sequence>
<reference evidence="2" key="1">
    <citation type="journal article" date="2014" name="Genome Biol. Evol.">
        <title>Pangenome evidence for extensive interdomain horizontal transfer affecting lineage core and shell genes in uncultured planktonic thaumarchaeota and euryarchaeota.</title>
        <authorList>
            <person name="Deschamps P."/>
            <person name="Zivanovic Y."/>
            <person name="Moreira D."/>
            <person name="Rodriguez-Valera F."/>
            <person name="Lopez-Garcia P."/>
        </authorList>
    </citation>
    <scope>NUCLEOTIDE SEQUENCE</scope>
</reference>
<accession>A0A075H397</accession>
<dbReference type="AlphaFoldDB" id="A0A075H397"/>
<evidence type="ECO:0000256" key="1">
    <source>
        <dbReference type="SAM" id="MobiDB-lite"/>
    </source>
</evidence>
<dbReference type="EMBL" id="KF900897">
    <property type="protein sequence ID" value="AIF10651.1"/>
    <property type="molecule type" value="Genomic_DNA"/>
</dbReference>
<evidence type="ECO:0000313" key="2">
    <source>
        <dbReference type="EMBL" id="AIF10651.1"/>
    </source>
</evidence>
<organism evidence="2">
    <name type="scientific">uncultured marine group II/III euryarchaeote KM3_46_H05</name>
    <dbReference type="NCBI Taxonomy" id="1456450"/>
    <lineage>
        <taxon>Archaea</taxon>
        <taxon>Methanobacteriati</taxon>
        <taxon>Methanobacteriota</taxon>
        <taxon>environmental samples</taxon>
    </lineage>
</organism>
<protein>
    <submittedName>
        <fullName evidence="2">Uncharacterized protein</fullName>
    </submittedName>
</protein>
<name>A0A075H397_9EURY</name>
<feature type="region of interest" description="Disordered" evidence="1">
    <location>
        <begin position="132"/>
        <end position="152"/>
    </location>
</feature>
<proteinExistence type="predicted"/>